<dbReference type="InterPro" id="IPR025500">
    <property type="entry name" value="DUF4390"/>
</dbReference>
<proteinExistence type="predicted"/>
<dbReference type="OrthoDB" id="6198507at2"/>
<dbReference type="AlphaFoldDB" id="A0A2U2MZS9"/>
<protein>
    <submittedName>
        <fullName evidence="1">DUF4390 domain-containing protein</fullName>
    </submittedName>
</protein>
<sequence length="200" mass="22568">MRPRRPPGGGRLQRWLRGGLLGAMLAAATVAGRADEGAFSVRDGELSRRDGIVYLDARLDYRLSDAATEAMENGVPLVIVQAVQVTRERLWGWWWDAVVAGLTRRHRLQYHALSRRYVLTNLNTGDSRSFRTLNALLPALGEIEDLPVIDSARLQPGQRYRVRLATRLDVDALPRPLRTVAYLSDAWALDSGWRQWELTP</sequence>
<reference evidence="1 2" key="1">
    <citation type="submission" date="2018-05" db="EMBL/GenBank/DDBJ databases">
        <title>Spiribacter halobius sp. nov., a moderately halophilic bacterium isolated from marine solar saltern.</title>
        <authorList>
            <person name="Zheng W.-S."/>
            <person name="Lu D.-C."/>
            <person name="Du Z.-J."/>
        </authorList>
    </citation>
    <scope>NUCLEOTIDE SEQUENCE [LARGE SCALE GENOMIC DNA]</scope>
    <source>
        <strain evidence="1 2">E85</strain>
    </source>
</reference>
<name>A0A2U2MZS9_9GAMM</name>
<evidence type="ECO:0000313" key="2">
    <source>
        <dbReference type="Proteomes" id="UP000245474"/>
    </source>
</evidence>
<accession>A0A2U2MZS9</accession>
<dbReference type="RefSeq" id="WP_109679268.1">
    <property type="nucleotide sequence ID" value="NZ_CP086615.1"/>
</dbReference>
<comment type="caution">
    <text evidence="1">The sequence shown here is derived from an EMBL/GenBank/DDBJ whole genome shotgun (WGS) entry which is preliminary data.</text>
</comment>
<gene>
    <name evidence="1" type="ORF">DEM34_13075</name>
</gene>
<keyword evidence="2" id="KW-1185">Reference proteome</keyword>
<dbReference type="Pfam" id="PF14334">
    <property type="entry name" value="DUF4390"/>
    <property type="match status" value="1"/>
</dbReference>
<dbReference type="Proteomes" id="UP000245474">
    <property type="component" value="Unassembled WGS sequence"/>
</dbReference>
<dbReference type="EMBL" id="QFFI01000021">
    <property type="protein sequence ID" value="PWG62234.1"/>
    <property type="molecule type" value="Genomic_DNA"/>
</dbReference>
<organism evidence="1 2">
    <name type="scientific">Sediminicurvatus halobius</name>
    <dbReference type="NCBI Taxonomy" id="2182432"/>
    <lineage>
        <taxon>Bacteria</taxon>
        <taxon>Pseudomonadati</taxon>
        <taxon>Pseudomonadota</taxon>
        <taxon>Gammaproteobacteria</taxon>
        <taxon>Chromatiales</taxon>
        <taxon>Ectothiorhodospiraceae</taxon>
        <taxon>Sediminicurvatus</taxon>
    </lineage>
</organism>
<evidence type="ECO:0000313" key="1">
    <source>
        <dbReference type="EMBL" id="PWG62234.1"/>
    </source>
</evidence>